<dbReference type="AlphaFoldDB" id="A0A7S3NFA4"/>
<sequence length="125" mass="14260">MKPLLPIIDEEKLSSPRRSGIKPHNTSKNVNFYLSCSKEEMTFNHIMQASMKLSDKNVSEKMLKRKPERAMTSSDRGDHKGRILFCFCADSILPQQLAQSVTSNDLSLKSIQLNELFQLLLLNAY</sequence>
<evidence type="ECO:0000313" key="2">
    <source>
        <dbReference type="EMBL" id="CAE0357461.1"/>
    </source>
</evidence>
<organism evidence="2">
    <name type="scientific">Euplotes harpa</name>
    <dbReference type="NCBI Taxonomy" id="151035"/>
    <lineage>
        <taxon>Eukaryota</taxon>
        <taxon>Sar</taxon>
        <taxon>Alveolata</taxon>
        <taxon>Ciliophora</taxon>
        <taxon>Intramacronucleata</taxon>
        <taxon>Spirotrichea</taxon>
        <taxon>Hypotrichia</taxon>
        <taxon>Euplotida</taxon>
        <taxon>Euplotidae</taxon>
        <taxon>Euplotes</taxon>
    </lineage>
</organism>
<evidence type="ECO:0000256" key="1">
    <source>
        <dbReference type="SAM" id="MobiDB-lite"/>
    </source>
</evidence>
<reference evidence="2" key="1">
    <citation type="submission" date="2021-01" db="EMBL/GenBank/DDBJ databases">
        <authorList>
            <person name="Corre E."/>
            <person name="Pelletier E."/>
            <person name="Niang G."/>
            <person name="Scheremetjew M."/>
            <person name="Finn R."/>
            <person name="Kale V."/>
            <person name="Holt S."/>
            <person name="Cochrane G."/>
            <person name="Meng A."/>
            <person name="Brown T."/>
            <person name="Cohen L."/>
        </authorList>
    </citation>
    <scope>NUCLEOTIDE SEQUENCE</scope>
    <source>
        <strain evidence="2">FSP1.4</strain>
    </source>
</reference>
<dbReference type="EMBL" id="HBII01038602">
    <property type="protein sequence ID" value="CAE0357461.1"/>
    <property type="molecule type" value="Transcribed_RNA"/>
</dbReference>
<name>A0A7S3NFA4_9SPIT</name>
<accession>A0A7S3NFA4</accession>
<protein>
    <submittedName>
        <fullName evidence="2">Uncharacterized protein</fullName>
    </submittedName>
</protein>
<proteinExistence type="predicted"/>
<gene>
    <name evidence="2" type="ORF">EHAR0213_LOCUS16380</name>
</gene>
<feature type="region of interest" description="Disordered" evidence="1">
    <location>
        <begin position="57"/>
        <end position="76"/>
    </location>
</feature>